<evidence type="ECO:0000256" key="5">
    <source>
        <dbReference type="PROSITE-ProRule" id="PRU10141"/>
    </source>
</evidence>
<dbReference type="InterPro" id="IPR017441">
    <property type="entry name" value="Protein_kinase_ATP_BS"/>
</dbReference>
<feature type="compositionally biased region" description="Low complexity" evidence="6">
    <location>
        <begin position="342"/>
        <end position="352"/>
    </location>
</feature>
<feature type="region of interest" description="Disordered" evidence="6">
    <location>
        <begin position="292"/>
        <end position="389"/>
    </location>
</feature>
<dbReference type="EMBL" id="JAQFWP010000018">
    <property type="protein sequence ID" value="MDA2805250.1"/>
    <property type="molecule type" value="Genomic_DNA"/>
</dbReference>
<dbReference type="PROSITE" id="PS50011">
    <property type="entry name" value="PROTEIN_KINASE_DOM"/>
    <property type="match status" value="1"/>
</dbReference>
<keyword evidence="2 5" id="KW-0547">Nucleotide-binding</keyword>
<reference evidence="8" key="1">
    <citation type="submission" date="2023-01" db="EMBL/GenBank/DDBJ databases">
        <title>Draft genome sequence of Nocardiopsis sp. LSu2-4 isolated from halophytes.</title>
        <authorList>
            <person name="Duangmal K."/>
            <person name="Chantavorakit T."/>
        </authorList>
    </citation>
    <scope>NUCLEOTIDE SEQUENCE</scope>
    <source>
        <strain evidence="8">LSu2-4</strain>
    </source>
</reference>
<name>A0ABT4TLI0_9ACTN</name>
<evidence type="ECO:0000259" key="7">
    <source>
        <dbReference type="PROSITE" id="PS50011"/>
    </source>
</evidence>
<evidence type="ECO:0000256" key="4">
    <source>
        <dbReference type="ARBA" id="ARBA00022840"/>
    </source>
</evidence>
<keyword evidence="9" id="KW-1185">Reference proteome</keyword>
<comment type="caution">
    <text evidence="8">The sequence shown here is derived from an EMBL/GenBank/DDBJ whole genome shotgun (WGS) entry which is preliminary data.</text>
</comment>
<protein>
    <submittedName>
        <fullName evidence="8">Serine/threonine-protein kinase</fullName>
    </submittedName>
</protein>
<feature type="binding site" evidence="5">
    <location>
        <position position="43"/>
    </location>
    <ligand>
        <name>ATP</name>
        <dbReference type="ChEBI" id="CHEBI:30616"/>
    </ligand>
</feature>
<evidence type="ECO:0000256" key="2">
    <source>
        <dbReference type="ARBA" id="ARBA00022741"/>
    </source>
</evidence>
<accession>A0ABT4TLI0</accession>
<sequence length="502" mass="51755">MTGPPTVSPHRVGPYRLLSRLGGGGMGEVFLGRSPGGRPVAVKVVRAELAADPRFRKRFTAEVEAARKVGGFYTAQLVDSDTAAERPWLATAYIPGPSLHEVLQTRTALPVASVAVLGAGLAEGLAAIHRCGLVHRDLKPANVILADDGPRVIDFGIARALDATSTSMTRTVIGTPGFLSPEQARGKEVGPRSDVFALGCLLALASSGDPPFGTGATEAVVYRVVHEEPDLEGVPSRLAPLVRRCLSKKADDRPDLEKLVSRLNGLAGQEGRTEAEGWLPDDVTEVIRARTTRVAAPVPEDPPKKTKKDGGDGGKSGAKDGLREGKGAAAAKKPVKKPAPKPSSGKPSASASDKARPAPPPKKPAGPGQKPGTGGSKPPDGKKDEAKGDDSTGFWLGMAAVALGVAYVAVAPVSLVMSSVLNGGTDNVAIGDCMAYVSDDDGGEWVEVPCFAAAATTTVAWKYTQSSPSDPSDYSPTPAACGAASFFPVVNGETVCLAPNDD</sequence>
<evidence type="ECO:0000313" key="9">
    <source>
        <dbReference type="Proteomes" id="UP001165685"/>
    </source>
</evidence>
<dbReference type="PROSITE" id="PS00107">
    <property type="entry name" value="PROTEIN_KINASE_ATP"/>
    <property type="match status" value="1"/>
</dbReference>
<dbReference type="RefSeq" id="WP_270677909.1">
    <property type="nucleotide sequence ID" value="NZ_JAQFWP010000018.1"/>
</dbReference>
<dbReference type="CDD" id="cd14014">
    <property type="entry name" value="STKc_PknB_like"/>
    <property type="match status" value="1"/>
</dbReference>
<evidence type="ECO:0000256" key="6">
    <source>
        <dbReference type="SAM" id="MobiDB-lite"/>
    </source>
</evidence>
<feature type="compositionally biased region" description="Basic and acidic residues" evidence="6">
    <location>
        <begin position="301"/>
        <end position="326"/>
    </location>
</feature>
<gene>
    <name evidence="8" type="ORF">O4U47_12080</name>
</gene>
<dbReference type="SMART" id="SM00220">
    <property type="entry name" value="S_TKc"/>
    <property type="match status" value="1"/>
</dbReference>
<keyword evidence="3 8" id="KW-0418">Kinase</keyword>
<organism evidence="8 9">
    <name type="scientific">Nocardiopsis suaedae</name>
    <dbReference type="NCBI Taxonomy" id="3018444"/>
    <lineage>
        <taxon>Bacteria</taxon>
        <taxon>Bacillati</taxon>
        <taxon>Actinomycetota</taxon>
        <taxon>Actinomycetes</taxon>
        <taxon>Streptosporangiales</taxon>
        <taxon>Nocardiopsidaceae</taxon>
        <taxon>Nocardiopsis</taxon>
    </lineage>
</organism>
<feature type="compositionally biased region" description="Basic and acidic residues" evidence="6">
    <location>
        <begin position="379"/>
        <end position="389"/>
    </location>
</feature>
<dbReference type="SUPFAM" id="SSF56112">
    <property type="entry name" value="Protein kinase-like (PK-like)"/>
    <property type="match status" value="1"/>
</dbReference>
<proteinExistence type="predicted"/>
<dbReference type="Gene3D" id="1.10.510.10">
    <property type="entry name" value="Transferase(Phosphotransferase) domain 1"/>
    <property type="match status" value="1"/>
</dbReference>
<dbReference type="Gene3D" id="3.30.200.20">
    <property type="entry name" value="Phosphorylase Kinase, domain 1"/>
    <property type="match status" value="1"/>
</dbReference>
<dbReference type="InterPro" id="IPR000719">
    <property type="entry name" value="Prot_kinase_dom"/>
</dbReference>
<keyword evidence="4 5" id="KW-0067">ATP-binding</keyword>
<dbReference type="PROSITE" id="PS00108">
    <property type="entry name" value="PROTEIN_KINASE_ST"/>
    <property type="match status" value="1"/>
</dbReference>
<keyword evidence="1" id="KW-0808">Transferase</keyword>
<feature type="domain" description="Protein kinase" evidence="7">
    <location>
        <begin position="15"/>
        <end position="279"/>
    </location>
</feature>
<dbReference type="GO" id="GO:0016301">
    <property type="term" value="F:kinase activity"/>
    <property type="evidence" value="ECO:0007669"/>
    <property type="project" value="UniProtKB-KW"/>
</dbReference>
<dbReference type="InterPro" id="IPR011009">
    <property type="entry name" value="Kinase-like_dom_sf"/>
</dbReference>
<dbReference type="Pfam" id="PF00069">
    <property type="entry name" value="Pkinase"/>
    <property type="match status" value="1"/>
</dbReference>
<evidence type="ECO:0000256" key="3">
    <source>
        <dbReference type="ARBA" id="ARBA00022777"/>
    </source>
</evidence>
<evidence type="ECO:0000256" key="1">
    <source>
        <dbReference type="ARBA" id="ARBA00022679"/>
    </source>
</evidence>
<dbReference type="PANTHER" id="PTHR43289:SF34">
    <property type="entry name" value="SERINE_THREONINE-PROTEIN KINASE YBDM-RELATED"/>
    <property type="match status" value="1"/>
</dbReference>
<dbReference type="PANTHER" id="PTHR43289">
    <property type="entry name" value="MITOGEN-ACTIVATED PROTEIN KINASE KINASE KINASE 20-RELATED"/>
    <property type="match status" value="1"/>
</dbReference>
<dbReference type="InterPro" id="IPR008271">
    <property type="entry name" value="Ser/Thr_kinase_AS"/>
</dbReference>
<dbReference type="Proteomes" id="UP001165685">
    <property type="component" value="Unassembled WGS sequence"/>
</dbReference>
<evidence type="ECO:0000313" key="8">
    <source>
        <dbReference type="EMBL" id="MDA2805250.1"/>
    </source>
</evidence>